<sequence length="130" mass="15331">MENIVRSKLEQLEEMTWTDNEVTWLIDHIGDVDPVIRDELVYNAISLSLIQEKFTLDQYHQRIPSTLQRSFTALMNACLIAVDDEVENKYYGQLTKEEKDYFFNQAILYLRKERSQTGHSTKYGWIHAIA</sequence>
<evidence type="ECO:0000313" key="2">
    <source>
        <dbReference type="Proteomes" id="UP000195918"/>
    </source>
</evidence>
<protein>
    <submittedName>
        <fullName evidence="1">Uncharacterized protein</fullName>
    </submittedName>
</protein>
<dbReference type="EMBL" id="FWFD01000009">
    <property type="protein sequence ID" value="SLM85793.1"/>
    <property type="molecule type" value="Genomic_DNA"/>
</dbReference>
<dbReference type="OrthoDB" id="7619731at2"/>
<dbReference type="Proteomes" id="UP000195918">
    <property type="component" value="Unassembled WGS sequence"/>
</dbReference>
<name>A0A1X6WN97_9ENTE</name>
<reference evidence="2" key="1">
    <citation type="submission" date="2017-02" db="EMBL/GenBank/DDBJ databases">
        <authorList>
            <person name="Dridi B."/>
        </authorList>
    </citation>
    <scope>NUCLEOTIDE SEQUENCE [LARGE SCALE GENOMIC DNA]</scope>
    <source>
        <strain evidence="2">bH819</strain>
    </source>
</reference>
<keyword evidence="2" id="KW-1185">Reference proteome</keyword>
<gene>
    <name evidence="1" type="ORF">FM121_06810</name>
</gene>
<dbReference type="RefSeq" id="WP_086951428.1">
    <property type="nucleotide sequence ID" value="NZ_FWFD01000009.1"/>
</dbReference>
<organism evidence="1 2">
    <name type="scientific">Vagococcus fluvialis bH819</name>
    <dbReference type="NCBI Taxonomy" id="1255619"/>
    <lineage>
        <taxon>Bacteria</taxon>
        <taxon>Bacillati</taxon>
        <taxon>Bacillota</taxon>
        <taxon>Bacilli</taxon>
        <taxon>Lactobacillales</taxon>
        <taxon>Enterococcaceae</taxon>
        <taxon>Vagococcus</taxon>
    </lineage>
</organism>
<dbReference type="Pfam" id="PF10978">
    <property type="entry name" value="DUF2785"/>
    <property type="match status" value="1"/>
</dbReference>
<accession>A0A1X6WN97</accession>
<proteinExistence type="predicted"/>
<dbReference type="InterPro" id="IPR021247">
    <property type="entry name" value="DUF2785"/>
</dbReference>
<evidence type="ECO:0000313" key="1">
    <source>
        <dbReference type="EMBL" id="SLM85793.1"/>
    </source>
</evidence>
<dbReference type="AlphaFoldDB" id="A0A1X6WN97"/>